<dbReference type="GO" id="GO:0016616">
    <property type="term" value="F:oxidoreductase activity, acting on the CH-OH group of donors, NAD or NADP as acceptor"/>
    <property type="evidence" value="ECO:0007669"/>
    <property type="project" value="UniProtKB-ARBA"/>
</dbReference>
<accession>A0A9N9A0G3</accession>
<dbReference type="SUPFAM" id="SSF51735">
    <property type="entry name" value="NAD(P)-binding Rossmann-fold domains"/>
    <property type="match status" value="1"/>
</dbReference>
<dbReference type="EMBL" id="CAJVPL010000588">
    <property type="protein sequence ID" value="CAG8512621.1"/>
    <property type="molecule type" value="Genomic_DNA"/>
</dbReference>
<evidence type="ECO:0000313" key="6">
    <source>
        <dbReference type="EMBL" id="CAG8512621.1"/>
    </source>
</evidence>
<sequence length="257" mass="28217">MSTTNLSGRVVLMFVGASAGMGAATAQEFAEHELESNIRRKHPSVEIHIAAVDIRNKNEIDNAVNSLPEKFKRVDVLVNNAGIAVGFNTIEKQTQEDILSVLETNLNGLIYMTHAILPRMKERNSGDIINIGSISGKQTHQYGNSIYSASKYAVEGFTTSIRKELIATKIRVILIRPGAVKTEFTLRRSGDDDKFDAIFYEGYDPLVAKDIAECVVFAAIRPTNVVISEMEVLSNAQADIMLIHREGGDGPLAKKKI</sequence>
<organism evidence="6 7">
    <name type="scientific">Ambispora gerdemannii</name>
    <dbReference type="NCBI Taxonomy" id="144530"/>
    <lineage>
        <taxon>Eukaryota</taxon>
        <taxon>Fungi</taxon>
        <taxon>Fungi incertae sedis</taxon>
        <taxon>Mucoromycota</taxon>
        <taxon>Glomeromycotina</taxon>
        <taxon>Glomeromycetes</taxon>
        <taxon>Archaeosporales</taxon>
        <taxon>Ambisporaceae</taxon>
        <taxon>Ambispora</taxon>
    </lineage>
</organism>
<keyword evidence="7" id="KW-1185">Reference proteome</keyword>
<evidence type="ECO:0000256" key="5">
    <source>
        <dbReference type="SAM" id="SignalP"/>
    </source>
</evidence>
<proteinExistence type="inferred from homology"/>
<gene>
    <name evidence="6" type="ORF">AGERDE_LOCUS4820</name>
</gene>
<dbReference type="Gene3D" id="3.40.50.720">
    <property type="entry name" value="NAD(P)-binding Rossmann-like Domain"/>
    <property type="match status" value="1"/>
</dbReference>
<dbReference type="InterPro" id="IPR036291">
    <property type="entry name" value="NAD(P)-bd_dom_sf"/>
</dbReference>
<dbReference type="PANTHER" id="PTHR42901:SF1">
    <property type="entry name" value="ALCOHOL DEHYDROGENASE"/>
    <property type="match status" value="1"/>
</dbReference>
<reference evidence="6" key="1">
    <citation type="submission" date="2021-06" db="EMBL/GenBank/DDBJ databases">
        <authorList>
            <person name="Kallberg Y."/>
            <person name="Tangrot J."/>
            <person name="Rosling A."/>
        </authorList>
    </citation>
    <scope>NUCLEOTIDE SEQUENCE</scope>
    <source>
        <strain evidence="6">MT106</strain>
    </source>
</reference>
<dbReference type="PANTHER" id="PTHR42901">
    <property type="entry name" value="ALCOHOL DEHYDROGENASE"/>
    <property type="match status" value="1"/>
</dbReference>
<dbReference type="AlphaFoldDB" id="A0A9N9A0G3"/>
<dbReference type="Pfam" id="PF00106">
    <property type="entry name" value="adh_short"/>
    <property type="match status" value="1"/>
</dbReference>
<evidence type="ECO:0000256" key="2">
    <source>
        <dbReference type="ARBA" id="ARBA00022857"/>
    </source>
</evidence>
<dbReference type="FunFam" id="3.40.50.720:FF:000047">
    <property type="entry name" value="NADP-dependent L-serine/L-allo-threonine dehydrogenase"/>
    <property type="match status" value="1"/>
</dbReference>
<dbReference type="Proteomes" id="UP000789831">
    <property type="component" value="Unassembled WGS sequence"/>
</dbReference>
<keyword evidence="2" id="KW-0521">NADP</keyword>
<evidence type="ECO:0000313" key="7">
    <source>
        <dbReference type="Proteomes" id="UP000789831"/>
    </source>
</evidence>
<evidence type="ECO:0000256" key="4">
    <source>
        <dbReference type="RuleBase" id="RU000363"/>
    </source>
</evidence>
<dbReference type="PRINTS" id="PR00080">
    <property type="entry name" value="SDRFAMILY"/>
</dbReference>
<evidence type="ECO:0000256" key="3">
    <source>
        <dbReference type="ARBA" id="ARBA00023002"/>
    </source>
</evidence>
<protein>
    <submittedName>
        <fullName evidence="6">11893_t:CDS:1</fullName>
    </submittedName>
</protein>
<comment type="similarity">
    <text evidence="1 4">Belongs to the short-chain dehydrogenases/reductases (SDR) family.</text>
</comment>
<dbReference type="InterPro" id="IPR002347">
    <property type="entry name" value="SDR_fam"/>
</dbReference>
<dbReference type="PRINTS" id="PR00081">
    <property type="entry name" value="GDHRDH"/>
</dbReference>
<dbReference type="PROSITE" id="PS00061">
    <property type="entry name" value="ADH_SHORT"/>
    <property type="match status" value="1"/>
</dbReference>
<dbReference type="OrthoDB" id="6251714at2759"/>
<comment type="caution">
    <text evidence="6">The sequence shown here is derived from an EMBL/GenBank/DDBJ whole genome shotgun (WGS) entry which is preliminary data.</text>
</comment>
<dbReference type="InterPro" id="IPR020904">
    <property type="entry name" value="Sc_DH/Rdtase_CS"/>
</dbReference>
<keyword evidence="5" id="KW-0732">Signal</keyword>
<name>A0A9N9A0G3_9GLOM</name>
<keyword evidence="3" id="KW-0560">Oxidoreductase</keyword>
<evidence type="ECO:0000256" key="1">
    <source>
        <dbReference type="ARBA" id="ARBA00006484"/>
    </source>
</evidence>
<feature type="chain" id="PRO_5040122350" evidence="5">
    <location>
        <begin position="27"/>
        <end position="257"/>
    </location>
</feature>
<feature type="signal peptide" evidence="5">
    <location>
        <begin position="1"/>
        <end position="26"/>
    </location>
</feature>